<evidence type="ECO:0000313" key="1">
    <source>
        <dbReference type="EMBL" id="MFC4714241.1"/>
    </source>
</evidence>
<protein>
    <submittedName>
        <fullName evidence="1">Uncharacterized protein</fullName>
    </submittedName>
</protein>
<dbReference type="Proteomes" id="UP001595932">
    <property type="component" value="Unassembled WGS sequence"/>
</dbReference>
<gene>
    <name evidence="1" type="ORF">ACFO5U_15430</name>
</gene>
<accession>A0ABV9MEM2</accession>
<proteinExistence type="predicted"/>
<sequence length="189" mass="21653">MEVYLVFTDTKTSWAKLIKSYTRYPFSHVSLSFSKDLSQMYSFSFGRKQAGEAFSGFVKEDVTDNLFQQADCAVYKWELSEESYGKVWQYVQKMEREQDLFKYNFSGLLAVVLNYHSKRTDAYFCSQFVAEALAAGNIWVADKPSSLVTPRDLIASGRTMIHNGYVQDYPFLCRASGCVETDLVLEGME</sequence>
<dbReference type="RefSeq" id="WP_377279966.1">
    <property type="nucleotide sequence ID" value="NZ_JBHSGL010000015.1"/>
</dbReference>
<comment type="caution">
    <text evidence="1">The sequence shown here is derived from an EMBL/GenBank/DDBJ whole genome shotgun (WGS) entry which is preliminary data.</text>
</comment>
<dbReference type="InterPro" id="IPR038765">
    <property type="entry name" value="Papain-like_cys_pep_sf"/>
</dbReference>
<evidence type="ECO:0000313" key="2">
    <source>
        <dbReference type="Proteomes" id="UP001595932"/>
    </source>
</evidence>
<reference evidence="2" key="1">
    <citation type="journal article" date="2019" name="Int. J. Syst. Evol. Microbiol.">
        <title>The Global Catalogue of Microorganisms (GCM) 10K type strain sequencing project: providing services to taxonomists for standard genome sequencing and annotation.</title>
        <authorList>
            <consortium name="The Broad Institute Genomics Platform"/>
            <consortium name="The Broad Institute Genome Sequencing Center for Infectious Disease"/>
            <person name="Wu L."/>
            <person name="Ma J."/>
        </authorList>
    </citation>
    <scope>NUCLEOTIDE SEQUENCE [LARGE SCALE GENOMIC DNA]</scope>
    <source>
        <strain evidence="2">CGMCC 1.12151</strain>
    </source>
</reference>
<organism evidence="1 2">
    <name type="scientific">Planococcus dechangensis</name>
    <dbReference type="NCBI Taxonomy" id="1176255"/>
    <lineage>
        <taxon>Bacteria</taxon>
        <taxon>Bacillati</taxon>
        <taxon>Bacillota</taxon>
        <taxon>Bacilli</taxon>
        <taxon>Bacillales</taxon>
        <taxon>Caryophanaceae</taxon>
        <taxon>Planococcus</taxon>
    </lineage>
</organism>
<dbReference type="Gene3D" id="3.90.1720.10">
    <property type="entry name" value="endopeptidase domain like (from Nostoc punctiforme)"/>
    <property type="match status" value="1"/>
</dbReference>
<name>A0ABV9MEM2_9BACL</name>
<keyword evidence="2" id="KW-1185">Reference proteome</keyword>
<dbReference type="EMBL" id="JBHSGL010000015">
    <property type="protein sequence ID" value="MFC4714241.1"/>
    <property type="molecule type" value="Genomic_DNA"/>
</dbReference>
<dbReference type="SUPFAM" id="SSF54001">
    <property type="entry name" value="Cysteine proteinases"/>
    <property type="match status" value="1"/>
</dbReference>